<evidence type="ECO:0000256" key="2">
    <source>
        <dbReference type="ARBA" id="ARBA00052296"/>
    </source>
</evidence>
<protein>
    <recommendedName>
        <fullName evidence="3">arsenite-transporting ATPase</fullName>
        <ecNumber evidence="3">7.3.2.7</ecNumber>
    </recommendedName>
</protein>
<name>A0ABR9XTB2_9CHLB</name>
<accession>A0ABR9XTB2</accession>
<comment type="similarity">
    <text evidence="1">Belongs to the arsA ATPase family.</text>
</comment>
<dbReference type="Pfam" id="PF17886">
    <property type="entry name" value="ArsA_HSP20"/>
    <property type="match status" value="1"/>
</dbReference>
<dbReference type="InterPro" id="IPR040612">
    <property type="entry name" value="ArsA_HSP20-like"/>
</dbReference>
<feature type="domain" description="ArsA/GET3 Anion-transporting ATPase-like" evidence="4">
    <location>
        <begin position="1"/>
        <end position="305"/>
    </location>
</feature>
<dbReference type="EC" id="7.3.2.7" evidence="3"/>
<sequence>MRNIVFTGKGGVGKTTIAAATALKASEMGYRTLVISTDPAHSLGDSFDVELGSEPVRIAENLYGQEVSVYGDLNLNWEVVRQHFAHLMEVQGIKGIYVEEMGVLPGMEELFSLSYIKKYNESGDYDLLVVDCAPTGETLRLLSIPETFGWMLKLMRNMEKYVVKPVIRPISKRVGKLKELVPEEEVYDQVDHLFSSIDGIIDLLADASRTTVRLVMNPEKMVIKESMRALTYLNLYGITVDQIVINRVMGDDVDSNYLSEWKEIQKGYIDQITTSFAPIPITQVPLFRREVYGLEMLHNVGKLIYRDNDPMEILYHEEHVDISKQDDGHYIMKLRLPFAGDNRMETNVTQVGELMTIRIGNYQKGVILPAFLAGLRVRNAEYREKWLEITFRKKEESAPPSG</sequence>
<dbReference type="Gene3D" id="3.40.50.300">
    <property type="entry name" value="P-loop containing nucleotide triphosphate hydrolases"/>
    <property type="match status" value="1"/>
</dbReference>
<dbReference type="InterPro" id="IPR016300">
    <property type="entry name" value="ATPase_ArsA/GET3"/>
</dbReference>
<dbReference type="PANTHER" id="PTHR10803:SF3">
    <property type="entry name" value="ATPASE GET3"/>
    <property type="match status" value="1"/>
</dbReference>
<dbReference type="CDD" id="cd02035">
    <property type="entry name" value="ArsA"/>
    <property type="match status" value="1"/>
</dbReference>
<dbReference type="EMBL" id="JADGII010000011">
    <property type="protein sequence ID" value="MBF0637060.1"/>
    <property type="molecule type" value="Genomic_DNA"/>
</dbReference>
<dbReference type="PANTHER" id="PTHR10803">
    <property type="entry name" value="ARSENICAL PUMP-DRIVING ATPASE ARSENITE-TRANSLOCATING ATPASE"/>
    <property type="match status" value="1"/>
</dbReference>
<dbReference type="SUPFAM" id="SSF52540">
    <property type="entry name" value="P-loop containing nucleoside triphosphate hydrolases"/>
    <property type="match status" value="1"/>
</dbReference>
<organism evidence="6 7">
    <name type="scientific">Prosthecochloris ethylica</name>
    <dbReference type="NCBI Taxonomy" id="2743976"/>
    <lineage>
        <taxon>Bacteria</taxon>
        <taxon>Pseudomonadati</taxon>
        <taxon>Chlorobiota</taxon>
        <taxon>Chlorobiia</taxon>
        <taxon>Chlorobiales</taxon>
        <taxon>Chlorobiaceae</taxon>
        <taxon>Prosthecochloris</taxon>
    </lineage>
</organism>
<dbReference type="InterPro" id="IPR027417">
    <property type="entry name" value="P-loop_NTPase"/>
</dbReference>
<evidence type="ECO:0000259" key="4">
    <source>
        <dbReference type="Pfam" id="PF02374"/>
    </source>
</evidence>
<dbReference type="Gene3D" id="2.60.40.790">
    <property type="match status" value="1"/>
</dbReference>
<proteinExistence type="inferred from homology"/>
<dbReference type="NCBIfam" id="TIGR00345">
    <property type="entry name" value="GET3_arsA_TRC40"/>
    <property type="match status" value="1"/>
</dbReference>
<evidence type="ECO:0000313" key="6">
    <source>
        <dbReference type="EMBL" id="MBF0637060.1"/>
    </source>
</evidence>
<dbReference type="InterPro" id="IPR008978">
    <property type="entry name" value="HSP20-like_chaperone"/>
</dbReference>
<keyword evidence="7" id="KW-1185">Reference proteome</keyword>
<comment type="caution">
    <text evidence="6">The sequence shown here is derived from an EMBL/GenBank/DDBJ whole genome shotgun (WGS) entry which is preliminary data.</text>
</comment>
<evidence type="ECO:0000256" key="1">
    <source>
        <dbReference type="ARBA" id="ARBA00011040"/>
    </source>
</evidence>
<evidence type="ECO:0000259" key="5">
    <source>
        <dbReference type="Pfam" id="PF17886"/>
    </source>
</evidence>
<feature type="domain" description="ArsA HSP20-like" evidence="5">
    <location>
        <begin position="327"/>
        <end position="391"/>
    </location>
</feature>
<reference evidence="6 7" key="1">
    <citation type="journal article" date="2020" name="Microorganisms">
        <title>Simultaneous Genome Sequencing of Prosthecochloris ethylica and Desulfuromonas acetoxidans within a Syntrophic Mixture Reveals Unique Pili and Protein Interactions.</title>
        <authorList>
            <person name="Kyndt J.A."/>
            <person name="Van Beeumen J.J."/>
            <person name="Meyer T.E."/>
        </authorList>
    </citation>
    <scope>NUCLEOTIDE SEQUENCE [LARGE SCALE GENOMIC DNA]</scope>
    <source>
        <strain evidence="6 7">N3</strain>
    </source>
</reference>
<gene>
    <name evidence="6" type="ORF">INT08_07750</name>
</gene>
<dbReference type="InterPro" id="IPR025723">
    <property type="entry name" value="ArsA/GET3_ATPase-like"/>
</dbReference>
<evidence type="ECO:0000313" key="7">
    <source>
        <dbReference type="Proteomes" id="UP000619838"/>
    </source>
</evidence>
<dbReference type="Pfam" id="PF02374">
    <property type="entry name" value="ArsA_ATPase"/>
    <property type="match status" value="1"/>
</dbReference>
<comment type="catalytic activity">
    <reaction evidence="2">
        <text>arsenite(in) + ATP + H2O = arsenite(out) + ADP + phosphate + H(+)</text>
        <dbReference type="Rhea" id="RHEA:11348"/>
        <dbReference type="ChEBI" id="CHEBI:15377"/>
        <dbReference type="ChEBI" id="CHEBI:15378"/>
        <dbReference type="ChEBI" id="CHEBI:29242"/>
        <dbReference type="ChEBI" id="CHEBI:30616"/>
        <dbReference type="ChEBI" id="CHEBI:43474"/>
        <dbReference type="ChEBI" id="CHEBI:456216"/>
        <dbReference type="EC" id="7.3.2.7"/>
    </reaction>
</comment>
<evidence type="ECO:0000256" key="3">
    <source>
        <dbReference type="ARBA" id="ARBA00066752"/>
    </source>
</evidence>
<dbReference type="Proteomes" id="UP000619838">
    <property type="component" value="Unassembled WGS sequence"/>
</dbReference>
<dbReference type="RefSeq" id="WP_175187051.1">
    <property type="nucleotide sequence ID" value="NZ_JABVZQ010000003.1"/>
</dbReference>